<evidence type="ECO:0000256" key="2">
    <source>
        <dbReference type="ARBA" id="ARBA00004759"/>
    </source>
</evidence>
<keyword evidence="5 11" id="KW-0479">Metal-binding</keyword>
<evidence type="ECO:0000256" key="9">
    <source>
        <dbReference type="ARBA" id="ARBA00023004"/>
    </source>
</evidence>
<dbReference type="Pfam" id="PF05995">
    <property type="entry name" value="CDO_I"/>
    <property type="match status" value="1"/>
</dbReference>
<evidence type="ECO:0000256" key="1">
    <source>
        <dbReference type="ARBA" id="ARBA00000629"/>
    </source>
</evidence>
<gene>
    <name evidence="13" type="ORF">V9T40_005765</name>
</gene>
<dbReference type="EC" id="1.13.11.20" evidence="4 12"/>
<comment type="cofactor">
    <cofactor evidence="12">
        <name>Fe cation</name>
        <dbReference type="ChEBI" id="CHEBI:24875"/>
    </cofactor>
    <text evidence="12">Binds 1 Fe cation per subunit.</text>
</comment>
<sequence length="258" mass="29837">MEAHKVEDIRQNIAEKMAKQMKCEKYANDQRRASRTIEDVKKYAENGGQEDICRIIKNLNLSKQQITLKELIERLYEIFENDRVNVEEVHALMSAYQSNPAEWLKFAKFDRYKYTRNLVDAGNGKFNLMILCWGEGQGSSIHDHADAHCFMKMLTGSLCETRYEWPEKKDDEDANPMREISRSILRTNEVCYINDSIGLHRVENLSYSDCAVSLHLYSPPFNSCTVFDARTGRSSKVTATFWSVYGERKKDGNSNESS</sequence>
<evidence type="ECO:0000256" key="12">
    <source>
        <dbReference type="RuleBase" id="RU366010"/>
    </source>
</evidence>
<evidence type="ECO:0000256" key="4">
    <source>
        <dbReference type="ARBA" id="ARBA00013133"/>
    </source>
</evidence>
<evidence type="ECO:0000256" key="10">
    <source>
        <dbReference type="PIRSR" id="PIRSR610300-50"/>
    </source>
</evidence>
<evidence type="ECO:0000256" key="5">
    <source>
        <dbReference type="ARBA" id="ARBA00022723"/>
    </source>
</evidence>
<keyword evidence="7 12" id="KW-0223">Dioxygenase</keyword>
<dbReference type="SUPFAM" id="SSF51182">
    <property type="entry name" value="RmlC-like cupins"/>
    <property type="match status" value="1"/>
</dbReference>
<evidence type="ECO:0000256" key="8">
    <source>
        <dbReference type="ARBA" id="ARBA00023002"/>
    </source>
</evidence>
<comment type="similarity">
    <text evidence="3 12">Belongs to the cysteine dioxygenase family.</text>
</comment>
<comment type="pathway">
    <text evidence="2 12">Organosulfur biosynthesis; taurine biosynthesis; hypotaurine from L-cysteine: step 1/2.</text>
</comment>
<evidence type="ECO:0000256" key="6">
    <source>
        <dbReference type="ARBA" id="ARBA00022784"/>
    </source>
</evidence>
<dbReference type="CDD" id="cd10548">
    <property type="entry name" value="cupin_CDO"/>
    <property type="match status" value="1"/>
</dbReference>
<dbReference type="GO" id="GO:0019448">
    <property type="term" value="P:L-cysteine catabolic process"/>
    <property type="evidence" value="ECO:0007669"/>
    <property type="project" value="TreeGrafter"/>
</dbReference>
<evidence type="ECO:0000256" key="7">
    <source>
        <dbReference type="ARBA" id="ARBA00022964"/>
    </source>
</evidence>
<dbReference type="GO" id="GO:0017172">
    <property type="term" value="F:cysteine dioxygenase activity"/>
    <property type="evidence" value="ECO:0007669"/>
    <property type="project" value="UniProtKB-UniRule"/>
</dbReference>
<feature type="binding site" evidence="11">
    <location>
        <position position="200"/>
    </location>
    <ligand>
        <name>Fe cation</name>
        <dbReference type="ChEBI" id="CHEBI:24875"/>
        <note>catalytic</note>
    </ligand>
</feature>
<comment type="caution">
    <text evidence="13">The sequence shown here is derived from an EMBL/GenBank/DDBJ whole genome shotgun (WGS) entry which is preliminary data.</text>
</comment>
<keyword evidence="14" id="KW-1185">Reference proteome</keyword>
<feature type="binding site" evidence="11">
    <location>
        <position position="142"/>
    </location>
    <ligand>
        <name>Fe cation</name>
        <dbReference type="ChEBI" id="CHEBI:24875"/>
        <note>catalytic</note>
    </ligand>
</feature>
<dbReference type="Gene3D" id="2.60.120.10">
    <property type="entry name" value="Jelly Rolls"/>
    <property type="match status" value="1"/>
</dbReference>
<keyword evidence="8 12" id="KW-0560">Oxidoreductase</keyword>
<dbReference type="InterPro" id="IPR014710">
    <property type="entry name" value="RmlC-like_jellyroll"/>
</dbReference>
<evidence type="ECO:0000256" key="11">
    <source>
        <dbReference type="PIRSR" id="PIRSR610300-51"/>
    </source>
</evidence>
<accession>A0AAN9YAT0</accession>
<evidence type="ECO:0000313" key="13">
    <source>
        <dbReference type="EMBL" id="KAK7604579.1"/>
    </source>
</evidence>
<dbReference type="PANTHER" id="PTHR12918:SF1">
    <property type="entry name" value="CYSTEINE DIOXYGENASE TYPE 1"/>
    <property type="match status" value="1"/>
</dbReference>
<keyword evidence="9 11" id="KW-0408">Iron</keyword>
<evidence type="ECO:0000256" key="3">
    <source>
        <dbReference type="ARBA" id="ARBA00006622"/>
    </source>
</evidence>
<reference evidence="13 14" key="1">
    <citation type="submission" date="2024-03" db="EMBL/GenBank/DDBJ databases">
        <title>Adaptation during the transition from Ophiocordyceps entomopathogen to insect associate is accompanied by gene loss and intensified selection.</title>
        <authorList>
            <person name="Ward C.M."/>
            <person name="Onetto C.A."/>
            <person name="Borneman A.R."/>
        </authorList>
    </citation>
    <scope>NUCLEOTIDE SEQUENCE [LARGE SCALE GENOMIC DNA]</scope>
    <source>
        <strain evidence="13">AWRI1</strain>
        <tissue evidence="13">Single Adult Female</tissue>
    </source>
</reference>
<dbReference type="Proteomes" id="UP001367676">
    <property type="component" value="Unassembled WGS sequence"/>
</dbReference>
<comment type="catalytic activity">
    <reaction evidence="1 12">
        <text>L-cysteine + O2 = 3-sulfino-L-alanine + H(+)</text>
        <dbReference type="Rhea" id="RHEA:20441"/>
        <dbReference type="ChEBI" id="CHEBI:15378"/>
        <dbReference type="ChEBI" id="CHEBI:15379"/>
        <dbReference type="ChEBI" id="CHEBI:35235"/>
        <dbReference type="ChEBI" id="CHEBI:61085"/>
        <dbReference type="EC" id="1.13.11.20"/>
    </reaction>
</comment>
<dbReference type="PANTHER" id="PTHR12918">
    <property type="entry name" value="CYSTEINE DIOXYGENASE"/>
    <property type="match status" value="1"/>
</dbReference>
<dbReference type="InterPro" id="IPR010300">
    <property type="entry name" value="CDO_1"/>
</dbReference>
<dbReference type="AlphaFoldDB" id="A0AAN9YAT0"/>
<dbReference type="EMBL" id="JBBCAQ010000003">
    <property type="protein sequence ID" value="KAK7604579.1"/>
    <property type="molecule type" value="Genomic_DNA"/>
</dbReference>
<keyword evidence="6 10" id="KW-0883">Thioether bond</keyword>
<dbReference type="GO" id="GO:0042412">
    <property type="term" value="P:taurine biosynthetic process"/>
    <property type="evidence" value="ECO:0007669"/>
    <property type="project" value="UniProtKB-UniRule"/>
</dbReference>
<evidence type="ECO:0000313" key="14">
    <source>
        <dbReference type="Proteomes" id="UP001367676"/>
    </source>
</evidence>
<feature type="binding site" evidence="11">
    <location>
        <position position="144"/>
    </location>
    <ligand>
        <name>Fe cation</name>
        <dbReference type="ChEBI" id="CHEBI:24875"/>
        <note>catalytic</note>
    </ligand>
</feature>
<name>A0AAN9YAT0_9HEMI</name>
<dbReference type="FunFam" id="2.60.120.10:FF:000045">
    <property type="entry name" value="Cysteine dioxygenase 1"/>
    <property type="match status" value="1"/>
</dbReference>
<feature type="cross-link" description="3'-(S-cysteinyl)-tyrosine (Cys-Tyr)" evidence="10">
    <location>
        <begin position="149"/>
        <end position="217"/>
    </location>
</feature>
<organism evidence="13 14">
    <name type="scientific">Parthenolecanium corni</name>
    <dbReference type="NCBI Taxonomy" id="536013"/>
    <lineage>
        <taxon>Eukaryota</taxon>
        <taxon>Metazoa</taxon>
        <taxon>Ecdysozoa</taxon>
        <taxon>Arthropoda</taxon>
        <taxon>Hexapoda</taxon>
        <taxon>Insecta</taxon>
        <taxon>Pterygota</taxon>
        <taxon>Neoptera</taxon>
        <taxon>Paraneoptera</taxon>
        <taxon>Hemiptera</taxon>
        <taxon>Sternorrhyncha</taxon>
        <taxon>Coccoidea</taxon>
        <taxon>Coccidae</taxon>
        <taxon>Parthenolecanium</taxon>
    </lineage>
</organism>
<dbReference type="GO" id="GO:0008198">
    <property type="term" value="F:ferrous iron binding"/>
    <property type="evidence" value="ECO:0007669"/>
    <property type="project" value="UniProtKB-ARBA"/>
</dbReference>
<proteinExistence type="inferred from homology"/>
<dbReference type="InterPro" id="IPR011051">
    <property type="entry name" value="RmlC_Cupin_sf"/>
</dbReference>
<protein>
    <recommendedName>
        <fullName evidence="4 12">Cysteine dioxygenase</fullName>
        <ecNumber evidence="4 12">1.13.11.20</ecNumber>
    </recommendedName>
</protein>